<proteinExistence type="predicted"/>
<name>A0A1D7UU34_9LEPT</name>
<dbReference type="GO" id="GO:0008556">
    <property type="term" value="F:P-type potassium transmembrane transporter activity"/>
    <property type="evidence" value="ECO:0007669"/>
    <property type="project" value="InterPro"/>
</dbReference>
<protein>
    <submittedName>
        <fullName evidence="2">Potassium-transporting ATPase</fullName>
    </submittedName>
</protein>
<evidence type="ECO:0000313" key="2">
    <source>
        <dbReference type="EMBL" id="AOP33054.1"/>
    </source>
</evidence>
<dbReference type="KEGG" id="laj:A0128_03760"/>
<organism evidence="2 3">
    <name type="scientific">Leptospira tipperaryensis</name>
    <dbReference type="NCBI Taxonomy" id="2564040"/>
    <lineage>
        <taxon>Bacteria</taxon>
        <taxon>Pseudomonadati</taxon>
        <taxon>Spirochaetota</taxon>
        <taxon>Spirochaetia</taxon>
        <taxon>Leptospirales</taxon>
        <taxon>Leptospiraceae</taxon>
        <taxon>Leptospira</taxon>
    </lineage>
</organism>
<keyword evidence="1" id="KW-0812">Transmembrane</keyword>
<dbReference type="Pfam" id="PF09604">
    <property type="entry name" value="Potass_KdpF"/>
    <property type="match status" value="1"/>
</dbReference>
<keyword evidence="1" id="KW-0472">Membrane</keyword>
<dbReference type="GO" id="GO:0005886">
    <property type="term" value="C:plasma membrane"/>
    <property type="evidence" value="ECO:0007669"/>
    <property type="project" value="InterPro"/>
</dbReference>
<gene>
    <name evidence="2" type="ORF">A0128_03760</name>
</gene>
<accession>A0A1D7UU34</accession>
<evidence type="ECO:0000313" key="3">
    <source>
        <dbReference type="Proteomes" id="UP000094197"/>
    </source>
</evidence>
<sequence>MNLETTIALSLGAICLVYLVFSIFKPEKF</sequence>
<evidence type="ECO:0000256" key="1">
    <source>
        <dbReference type="SAM" id="Phobius"/>
    </source>
</evidence>
<dbReference type="AlphaFoldDB" id="A0A1D7UU34"/>
<dbReference type="EMBL" id="CP015217">
    <property type="protein sequence ID" value="AOP33054.1"/>
    <property type="molecule type" value="Genomic_DNA"/>
</dbReference>
<keyword evidence="1" id="KW-1133">Transmembrane helix</keyword>
<keyword evidence="3" id="KW-1185">Reference proteome</keyword>
<dbReference type="Proteomes" id="UP000094197">
    <property type="component" value="Chromosome 1"/>
</dbReference>
<reference evidence="2 3" key="1">
    <citation type="submission" date="2016-04" db="EMBL/GenBank/DDBJ databases">
        <title>Complete genome seqeunce of Leptospira alstonii serovar Room22.</title>
        <authorList>
            <person name="Nally J.E."/>
            <person name="Bayles D.O."/>
            <person name="Hurley D."/>
            <person name="Fanning S."/>
            <person name="McMahon B.J."/>
            <person name="Arent Z."/>
        </authorList>
    </citation>
    <scope>NUCLEOTIDE SEQUENCE [LARGE SCALE GENOMIC DNA]</scope>
    <source>
        <strain evidence="2 3">GWTS #1</strain>
    </source>
</reference>
<feature type="transmembrane region" description="Helical" evidence="1">
    <location>
        <begin position="6"/>
        <end position="24"/>
    </location>
</feature>
<dbReference type="InterPro" id="IPR011726">
    <property type="entry name" value="KdpF"/>
</dbReference>
<dbReference type="RefSeq" id="WP_069606298.1">
    <property type="nucleotide sequence ID" value="NZ_CP015217.1"/>
</dbReference>